<dbReference type="SMART" id="SM00931">
    <property type="entry name" value="NOSIC"/>
    <property type="match status" value="1"/>
</dbReference>
<evidence type="ECO:0000259" key="10">
    <source>
        <dbReference type="PROSITE" id="PS51358"/>
    </source>
</evidence>
<feature type="compositionally biased region" description="Basic residues" evidence="9">
    <location>
        <begin position="350"/>
        <end position="360"/>
    </location>
</feature>
<proteinExistence type="inferred from homology"/>
<feature type="region of interest" description="Disordered" evidence="9">
    <location>
        <begin position="492"/>
        <end position="523"/>
    </location>
</feature>
<dbReference type="SUPFAM" id="SSF89124">
    <property type="entry name" value="Nop domain"/>
    <property type="match status" value="1"/>
</dbReference>
<keyword evidence="7" id="KW-0539">Nucleus</keyword>
<keyword evidence="3" id="KW-0507">mRNA processing</keyword>
<dbReference type="InterPro" id="IPR002687">
    <property type="entry name" value="Nop_dom"/>
</dbReference>
<gene>
    <name evidence="11" type="ORF">BT63DRAFT_456969</name>
</gene>
<dbReference type="EMBL" id="MU004237">
    <property type="protein sequence ID" value="KAF2667669.1"/>
    <property type="molecule type" value="Genomic_DNA"/>
</dbReference>
<protein>
    <submittedName>
        <fullName evidence="11">Nop domain-containing protein</fullName>
    </submittedName>
</protein>
<evidence type="ECO:0000256" key="9">
    <source>
        <dbReference type="SAM" id="MobiDB-lite"/>
    </source>
</evidence>
<dbReference type="InterPro" id="IPR019175">
    <property type="entry name" value="Prp31_C"/>
</dbReference>
<reference evidence="11" key="1">
    <citation type="journal article" date="2020" name="Stud. Mycol.">
        <title>101 Dothideomycetes genomes: a test case for predicting lifestyles and emergence of pathogens.</title>
        <authorList>
            <person name="Haridas S."/>
            <person name="Albert R."/>
            <person name="Binder M."/>
            <person name="Bloem J."/>
            <person name="Labutti K."/>
            <person name="Salamov A."/>
            <person name="Andreopoulos B."/>
            <person name="Baker S."/>
            <person name="Barry K."/>
            <person name="Bills G."/>
            <person name="Bluhm B."/>
            <person name="Cannon C."/>
            <person name="Castanera R."/>
            <person name="Culley D."/>
            <person name="Daum C."/>
            <person name="Ezra D."/>
            <person name="Gonzalez J."/>
            <person name="Henrissat B."/>
            <person name="Kuo A."/>
            <person name="Liang C."/>
            <person name="Lipzen A."/>
            <person name="Lutzoni F."/>
            <person name="Magnuson J."/>
            <person name="Mondo S."/>
            <person name="Nolan M."/>
            <person name="Ohm R."/>
            <person name="Pangilinan J."/>
            <person name="Park H.-J."/>
            <person name="Ramirez L."/>
            <person name="Alfaro M."/>
            <person name="Sun H."/>
            <person name="Tritt A."/>
            <person name="Yoshinaga Y."/>
            <person name="Zwiers L.-H."/>
            <person name="Turgeon B."/>
            <person name="Goodwin S."/>
            <person name="Spatafora J."/>
            <person name="Crous P."/>
            <person name="Grigoriev I."/>
        </authorList>
    </citation>
    <scope>NUCLEOTIDE SEQUENCE</scope>
    <source>
        <strain evidence="11">CBS 115976</strain>
    </source>
</reference>
<evidence type="ECO:0000256" key="7">
    <source>
        <dbReference type="ARBA" id="ARBA00023242"/>
    </source>
</evidence>
<dbReference type="AlphaFoldDB" id="A0A6A6U602"/>
<dbReference type="GO" id="GO:0005687">
    <property type="term" value="C:U4 snRNP"/>
    <property type="evidence" value="ECO:0007669"/>
    <property type="project" value="TreeGrafter"/>
</dbReference>
<dbReference type="InterPro" id="IPR042239">
    <property type="entry name" value="Nop_C"/>
</dbReference>
<dbReference type="OrthoDB" id="4771285at2759"/>
<evidence type="ECO:0000256" key="3">
    <source>
        <dbReference type="ARBA" id="ARBA00022664"/>
    </source>
</evidence>
<keyword evidence="8" id="KW-0687">Ribonucleoprotein</keyword>
<evidence type="ECO:0000313" key="12">
    <source>
        <dbReference type="Proteomes" id="UP000799302"/>
    </source>
</evidence>
<evidence type="ECO:0000256" key="5">
    <source>
        <dbReference type="ARBA" id="ARBA00022884"/>
    </source>
</evidence>
<name>A0A6A6U602_9PEZI</name>
<comment type="similarity">
    <text evidence="2">Belongs to the PRP31 family.</text>
</comment>
<keyword evidence="12" id="KW-1185">Reference proteome</keyword>
<dbReference type="FunFam" id="1.10.246.90:FF:000002">
    <property type="entry name" value="U4/U6 small nuclear ribonucleoprotein Prp31"/>
    <property type="match status" value="1"/>
</dbReference>
<dbReference type="GO" id="GO:0000244">
    <property type="term" value="P:spliceosomal tri-snRNP complex assembly"/>
    <property type="evidence" value="ECO:0007669"/>
    <property type="project" value="InterPro"/>
</dbReference>
<dbReference type="GO" id="GO:0071011">
    <property type="term" value="C:precatalytic spliceosome"/>
    <property type="evidence" value="ECO:0007669"/>
    <property type="project" value="TreeGrafter"/>
</dbReference>
<dbReference type="Pfam" id="PF01798">
    <property type="entry name" value="Nop"/>
    <property type="match status" value="1"/>
</dbReference>
<evidence type="ECO:0000256" key="4">
    <source>
        <dbReference type="ARBA" id="ARBA00022728"/>
    </source>
</evidence>
<dbReference type="InterPro" id="IPR027105">
    <property type="entry name" value="Prp31"/>
</dbReference>
<keyword evidence="4" id="KW-0747">Spliceosome</keyword>
<keyword evidence="6" id="KW-0508">mRNA splicing</keyword>
<dbReference type="PROSITE" id="PS51358">
    <property type="entry name" value="NOP"/>
    <property type="match status" value="1"/>
</dbReference>
<feature type="region of interest" description="Disordered" evidence="9">
    <location>
        <begin position="336"/>
        <end position="363"/>
    </location>
</feature>
<dbReference type="Pfam" id="PF09785">
    <property type="entry name" value="Prp31_C"/>
    <property type="match status" value="1"/>
</dbReference>
<feature type="compositionally biased region" description="Basic and acidic residues" evidence="9">
    <location>
        <begin position="492"/>
        <end position="501"/>
    </location>
</feature>
<feature type="compositionally biased region" description="Acidic residues" evidence="9">
    <location>
        <begin position="17"/>
        <end position="45"/>
    </location>
</feature>
<organism evidence="11 12">
    <name type="scientific">Microthyrium microscopicum</name>
    <dbReference type="NCBI Taxonomy" id="703497"/>
    <lineage>
        <taxon>Eukaryota</taxon>
        <taxon>Fungi</taxon>
        <taxon>Dikarya</taxon>
        <taxon>Ascomycota</taxon>
        <taxon>Pezizomycotina</taxon>
        <taxon>Dothideomycetes</taxon>
        <taxon>Dothideomycetes incertae sedis</taxon>
        <taxon>Microthyriales</taxon>
        <taxon>Microthyriaceae</taxon>
        <taxon>Microthyrium</taxon>
    </lineage>
</organism>
<evidence type="ECO:0000256" key="8">
    <source>
        <dbReference type="ARBA" id="ARBA00023274"/>
    </source>
</evidence>
<evidence type="ECO:0000313" key="11">
    <source>
        <dbReference type="EMBL" id="KAF2667669.1"/>
    </source>
</evidence>
<dbReference type="PANTHER" id="PTHR13904:SF0">
    <property type="entry name" value="U4_U6 SMALL NUCLEAR RIBONUCLEOPROTEIN PRP31"/>
    <property type="match status" value="1"/>
</dbReference>
<keyword evidence="5" id="KW-0694">RNA-binding</keyword>
<dbReference type="Proteomes" id="UP000799302">
    <property type="component" value="Unassembled WGS sequence"/>
</dbReference>
<accession>A0A6A6U602</accession>
<dbReference type="Gene3D" id="1.10.246.90">
    <property type="entry name" value="Nop domain"/>
    <property type="match status" value="1"/>
</dbReference>
<dbReference type="GO" id="GO:0046540">
    <property type="term" value="C:U4/U6 x U5 tri-snRNP complex"/>
    <property type="evidence" value="ECO:0007669"/>
    <property type="project" value="InterPro"/>
</dbReference>
<dbReference type="InterPro" id="IPR012976">
    <property type="entry name" value="NOSIC"/>
</dbReference>
<sequence>MATLADELLADLMGSDSDGEDYGESAAEDNDVDEDAMDEEAGLEVPEPDTEIYDESIEREFASLITALKPVKGSAHLAQCLSDLLKSSEQNLLQRANALSSAIDDEVVAFHKTIRDHYSVRFPELESLVQNPMQYVKSVGIVANGPMDQINQAGLREFLDGSLVMAIRLEATRTSGREMTETETENVVKLVDMAQHLDEAKRFLTDYVQSRINQIAPNLTVLLGPETAAQLVSSAGGLTALAKVPACNIPAMGSKQQAHGLATNTRVRRQGHLYHSPMVQGVPPDQRNQAMRIISAKLALATRCDVVRSTPDGSTGERFKQECEERIEKLAIKAPNANTRALPAPDDKPSRKRGGRRARKAKEAYAMTDLRKAQNRMAFGKEEAEVGFGDDVQGMGMIGQSNDGRIRAMGIDQRTKAKLSKKNPGWGTETQTSGLASSLKTSAGIATSLQGHGLRASGVGTQTAGTASSISFTPFQGLELVNPNARAEMERKRKADDDRWFKSGTFTQVGGSTPKAPEAKVDSSGFKVPALPAIKRIKTTK</sequence>
<dbReference type="PANTHER" id="PTHR13904">
    <property type="entry name" value="PRE-MRNA SPLICING FACTOR PRP31"/>
    <property type="match status" value="1"/>
</dbReference>
<dbReference type="Gene3D" id="1.10.287.4070">
    <property type="match status" value="1"/>
</dbReference>
<evidence type="ECO:0000256" key="6">
    <source>
        <dbReference type="ARBA" id="ARBA00023187"/>
    </source>
</evidence>
<dbReference type="InterPro" id="IPR036070">
    <property type="entry name" value="Nop_dom_sf"/>
</dbReference>
<evidence type="ECO:0000256" key="2">
    <source>
        <dbReference type="ARBA" id="ARBA00005572"/>
    </source>
</evidence>
<feature type="domain" description="Nop" evidence="10">
    <location>
        <begin position="215"/>
        <end position="332"/>
    </location>
</feature>
<comment type="subcellular location">
    <subcellularLocation>
        <location evidence="1">Nucleus</location>
    </subcellularLocation>
</comment>
<dbReference type="GO" id="GO:0003723">
    <property type="term" value="F:RNA binding"/>
    <property type="evidence" value="ECO:0007669"/>
    <property type="project" value="UniProtKB-KW"/>
</dbReference>
<feature type="region of interest" description="Disordered" evidence="9">
    <location>
        <begin position="1"/>
        <end position="45"/>
    </location>
</feature>
<evidence type="ECO:0000256" key="1">
    <source>
        <dbReference type="ARBA" id="ARBA00004123"/>
    </source>
</evidence>